<keyword evidence="4 6" id="KW-1133">Transmembrane helix</keyword>
<dbReference type="Gene3D" id="1.20.1440.20">
    <property type="entry name" value="LemA-like domain"/>
    <property type="match status" value="1"/>
</dbReference>
<keyword evidence="3 6" id="KW-0812">Transmembrane</keyword>
<evidence type="ECO:0000313" key="7">
    <source>
        <dbReference type="EMBL" id="ASN76798.1"/>
    </source>
</evidence>
<reference evidence="7" key="1">
    <citation type="submission" date="2008-07" db="EMBL/GenBank/DDBJ databases">
        <title>Analysis of genes from marine vibrio MV-1 putatively involved in magnetosome formation.</title>
        <authorList>
            <person name="Trubitsyn D."/>
            <person name="French C."/>
            <person name="Staniland S."/>
            <person name="Ward B."/>
        </authorList>
    </citation>
    <scope>NUCLEOTIDE SEQUENCE</scope>
    <source>
        <strain evidence="7">MV-1</strain>
    </source>
</reference>
<accession>A0A221SKV6</accession>
<dbReference type="NCBIfam" id="NF040966">
    <property type="entry name" value="MamQ"/>
    <property type="match status" value="1"/>
</dbReference>
<comment type="similarity">
    <text evidence="2">Belongs to the LemA family.</text>
</comment>
<dbReference type="GO" id="GO:0016020">
    <property type="term" value="C:membrane"/>
    <property type="evidence" value="ECO:0007669"/>
    <property type="project" value="UniProtKB-SubCell"/>
</dbReference>
<dbReference type="InterPro" id="IPR023353">
    <property type="entry name" value="LemA-like_dom_sf"/>
</dbReference>
<evidence type="ECO:0000256" key="5">
    <source>
        <dbReference type="ARBA" id="ARBA00023136"/>
    </source>
</evidence>
<dbReference type="AlphaFoldDB" id="A0A221SKV6"/>
<keyword evidence="5 6" id="KW-0472">Membrane</keyword>
<organism evidence="7">
    <name type="scientific">Vibrio sp. MV-1</name>
    <dbReference type="NCBI Taxonomy" id="632142"/>
    <lineage>
        <taxon>Bacteria</taxon>
        <taxon>Pseudomonadati</taxon>
        <taxon>Pseudomonadota</taxon>
        <taxon>Gammaproteobacteria</taxon>
        <taxon>Vibrionales</taxon>
        <taxon>Vibrionaceae</taxon>
        <taxon>Vibrio</taxon>
    </lineage>
</organism>
<comment type="subcellular location">
    <subcellularLocation>
        <location evidence="1">Membrane</location>
        <topology evidence="1">Single-pass membrane protein</topology>
    </subcellularLocation>
</comment>
<evidence type="ECO:0000256" key="1">
    <source>
        <dbReference type="ARBA" id="ARBA00004167"/>
    </source>
</evidence>
<dbReference type="EMBL" id="EU882844">
    <property type="protein sequence ID" value="ASN76798.1"/>
    <property type="molecule type" value="Genomic_DNA"/>
</dbReference>
<evidence type="ECO:0000256" key="2">
    <source>
        <dbReference type="ARBA" id="ARBA00008854"/>
    </source>
</evidence>
<protein>
    <submittedName>
        <fullName evidence="7">MamQ</fullName>
    </submittedName>
</protein>
<sequence length="271" mass="30659">MMVTIIDQSIINDKQRLRRSEALLNQLYREEVSPAFHAPAMRGVKVMAVISFLALLLFTGTLFFKFNNFIMLREDVLTKQGNLESAIQRRTNLFPNMVNLTLSHASLEHTIFAYTSKARSELIKKSNLPQEDKDQLVAKAEQLGAAGALPKGWEQALDSFKGGTPEASLGRLLAVVEKYPDIQSAKTYEQMMLSLVDMENMVTERRVAFNESLLMYNVAISKFPWSLLADWTDFMRIEYFVSEHPGAAAPLITKDTYQQLVPFLEENGGNQ</sequence>
<evidence type="ECO:0000256" key="6">
    <source>
        <dbReference type="SAM" id="Phobius"/>
    </source>
</evidence>
<evidence type="ECO:0000256" key="3">
    <source>
        <dbReference type="ARBA" id="ARBA00022692"/>
    </source>
</evidence>
<name>A0A221SKV6_9VIBR</name>
<dbReference type="Pfam" id="PF04011">
    <property type="entry name" value="LemA"/>
    <property type="match status" value="1"/>
</dbReference>
<proteinExistence type="inferred from homology"/>
<evidence type="ECO:0000256" key="4">
    <source>
        <dbReference type="ARBA" id="ARBA00022989"/>
    </source>
</evidence>
<gene>
    <name evidence="7" type="primary">mamQ</name>
</gene>
<dbReference type="SUPFAM" id="SSF140478">
    <property type="entry name" value="LemA-like"/>
    <property type="match status" value="1"/>
</dbReference>
<dbReference type="PANTHER" id="PTHR34478">
    <property type="entry name" value="PROTEIN LEMA"/>
    <property type="match status" value="1"/>
</dbReference>
<dbReference type="PANTHER" id="PTHR34478:SF1">
    <property type="entry name" value="PROTEIN LEMA"/>
    <property type="match status" value="1"/>
</dbReference>
<feature type="transmembrane region" description="Helical" evidence="6">
    <location>
        <begin position="46"/>
        <end position="64"/>
    </location>
</feature>
<dbReference type="InterPro" id="IPR007156">
    <property type="entry name" value="MamQ_LemA"/>
</dbReference>